<evidence type="ECO:0000256" key="13">
    <source>
        <dbReference type="SAM" id="SignalP"/>
    </source>
</evidence>
<evidence type="ECO:0000256" key="4">
    <source>
        <dbReference type="ARBA" id="ARBA00041057"/>
    </source>
</evidence>
<feature type="binding site" evidence="12">
    <location>
        <position position="338"/>
    </location>
    <ligand>
        <name>Mg(2+)</name>
        <dbReference type="ChEBI" id="CHEBI:18420"/>
        <label>1</label>
    </ligand>
</feature>
<dbReference type="PANTHER" id="PTHR16222:SF24">
    <property type="entry name" value="ADP-RIBOSYLHYDROLASE ARH3"/>
    <property type="match status" value="1"/>
</dbReference>
<dbReference type="SUPFAM" id="SSF101478">
    <property type="entry name" value="ADP-ribosylglycohydrolase"/>
    <property type="match status" value="1"/>
</dbReference>
<keyword evidence="3" id="KW-0378">Hydrolase</keyword>
<sequence length="385" mass="43253">MNSVAHDCALGLLLGTAVGDAFGIPYECKSYHEIKKMRENSQNNSDDDATVNPFIKCTDHPFIPENFKPGEFTDDTQLTLAMARALYRFTSEMKNSNYETTDLSKQDIFLRTFMPLVVEEHVLEFKKSIVGWGGTRNAIQRLSEGTHDFKTSGNVGAKGNGVLMKLAPLYFYYFHRVLQLTPGMNSEDGIRIIEKASEEWMDQQLHTITIMTHNTESCMITTCILVRFGLLVQLFGDQFVHHKMEIINNLIGYCKELEKKVLSNNEEHEISCRLQLLKENLEHLQDDTTLIQVSNEGTYESVNSLIMVIGVILSLNVSESKPFKLVLRAGTIGGDCDSNAAMVGALIGTVFGKSVLPHSFITHLIDRDKLMEEAAQFAEALEKTR</sequence>
<dbReference type="EMBL" id="VFQX01000041">
    <property type="protein sequence ID" value="KAF0976204.1"/>
    <property type="molecule type" value="Genomic_DNA"/>
</dbReference>
<evidence type="ECO:0000256" key="10">
    <source>
        <dbReference type="ARBA" id="ARBA00043193"/>
    </source>
</evidence>
<dbReference type="OrthoDB" id="410104at2759"/>
<feature type="binding site" evidence="12">
    <location>
        <position position="335"/>
    </location>
    <ligand>
        <name>Mg(2+)</name>
        <dbReference type="ChEBI" id="CHEBI:18420"/>
        <label>1</label>
    </ligand>
</feature>
<keyword evidence="12" id="KW-0460">Magnesium</keyword>
<dbReference type="VEuPathDB" id="AmoebaDB:FDP41_004879"/>
<dbReference type="InterPro" id="IPR050792">
    <property type="entry name" value="ADP-ribosylglycohydrolase"/>
</dbReference>
<feature type="binding site" evidence="12">
    <location>
        <position position="73"/>
    </location>
    <ligand>
        <name>Mg(2+)</name>
        <dbReference type="ChEBI" id="CHEBI:18420"/>
        <label>1</label>
    </ligand>
</feature>
<dbReference type="AlphaFoldDB" id="A0A6A5BQ05"/>
<dbReference type="GO" id="GO:0004649">
    <property type="term" value="F:poly(ADP-ribose) glycohydrolase activity"/>
    <property type="evidence" value="ECO:0007669"/>
    <property type="project" value="UniProtKB-EC"/>
</dbReference>
<name>A0A6A5BQ05_NAEFO</name>
<comment type="caution">
    <text evidence="14">The sequence shown here is derived from an EMBL/GenBank/DDBJ whole genome shotgun (WGS) entry which is preliminary data.</text>
</comment>
<feature type="binding site" evidence="12">
    <location>
        <position position="75"/>
    </location>
    <ligand>
        <name>Mg(2+)</name>
        <dbReference type="ChEBI" id="CHEBI:18420"/>
        <label>1</label>
    </ligand>
</feature>
<evidence type="ECO:0000256" key="6">
    <source>
        <dbReference type="ARBA" id="ARBA00042471"/>
    </source>
</evidence>
<feature type="signal peptide" evidence="13">
    <location>
        <begin position="1"/>
        <end position="23"/>
    </location>
</feature>
<feature type="binding site" evidence="12">
    <location>
        <position position="337"/>
    </location>
    <ligand>
        <name>Mg(2+)</name>
        <dbReference type="ChEBI" id="CHEBI:18420"/>
        <label>1</label>
    </ligand>
</feature>
<feature type="chain" id="PRO_5025391423" description="ADP-ribosylhydrolase ARH3" evidence="13">
    <location>
        <begin position="24"/>
        <end position="385"/>
    </location>
</feature>
<dbReference type="RefSeq" id="XP_044560917.1">
    <property type="nucleotide sequence ID" value="XM_044708341.1"/>
</dbReference>
<evidence type="ECO:0000256" key="5">
    <source>
        <dbReference type="ARBA" id="ARBA00042398"/>
    </source>
</evidence>
<dbReference type="VEuPathDB" id="AmoebaDB:NF0118330"/>
<evidence type="ECO:0000256" key="1">
    <source>
        <dbReference type="ARBA" id="ARBA00010702"/>
    </source>
</evidence>
<dbReference type="GeneID" id="68112097"/>
<evidence type="ECO:0000313" key="15">
    <source>
        <dbReference type="Proteomes" id="UP000444721"/>
    </source>
</evidence>
<dbReference type="EC" id="3.2.1.143" evidence="2"/>
<proteinExistence type="inferred from homology"/>
<dbReference type="Proteomes" id="UP000444721">
    <property type="component" value="Unassembled WGS sequence"/>
</dbReference>
<evidence type="ECO:0000256" key="12">
    <source>
        <dbReference type="PIRSR" id="PIRSR605502-1"/>
    </source>
</evidence>
<dbReference type="VEuPathDB" id="AmoebaDB:NfTy_085960"/>
<evidence type="ECO:0000256" key="9">
    <source>
        <dbReference type="ARBA" id="ARBA00043187"/>
    </source>
</evidence>
<dbReference type="OMA" id="IGGDCDS"/>
<organism evidence="14 15">
    <name type="scientific">Naegleria fowleri</name>
    <name type="common">Brain eating amoeba</name>
    <dbReference type="NCBI Taxonomy" id="5763"/>
    <lineage>
        <taxon>Eukaryota</taxon>
        <taxon>Discoba</taxon>
        <taxon>Heterolobosea</taxon>
        <taxon>Tetramitia</taxon>
        <taxon>Eutetramitia</taxon>
        <taxon>Vahlkampfiidae</taxon>
        <taxon>Naegleria</taxon>
    </lineage>
</organism>
<accession>A0A6A5BQ05</accession>
<reference evidence="14 15" key="1">
    <citation type="journal article" date="2019" name="Sci. Rep.">
        <title>Nanopore sequencing improves the draft genome of the human pathogenic amoeba Naegleria fowleri.</title>
        <authorList>
            <person name="Liechti N."/>
            <person name="Schurch N."/>
            <person name="Bruggmann R."/>
            <person name="Wittwer M."/>
        </authorList>
    </citation>
    <scope>NUCLEOTIDE SEQUENCE [LARGE SCALE GENOMIC DNA]</scope>
    <source>
        <strain evidence="14 15">ATCC 30894</strain>
    </source>
</reference>
<comment type="similarity">
    <text evidence="1">Belongs to the ADP-ribosylglycohydrolase family.</text>
</comment>
<evidence type="ECO:0000256" key="7">
    <source>
        <dbReference type="ARBA" id="ARBA00042722"/>
    </source>
</evidence>
<dbReference type="Gene3D" id="1.10.4080.10">
    <property type="entry name" value="ADP-ribosylation/Crystallin J1"/>
    <property type="match status" value="1"/>
</dbReference>
<protein>
    <recommendedName>
        <fullName evidence="4">ADP-ribosylhydrolase ARH3</fullName>
        <ecNumber evidence="2">3.2.1.143</ecNumber>
    </recommendedName>
    <alternativeName>
        <fullName evidence="5">ADP-ribose glycohydrolase ARH3</fullName>
    </alternativeName>
    <alternativeName>
        <fullName evidence="6">ADP-ribosylhydrolase 3</fullName>
    </alternativeName>
    <alternativeName>
        <fullName evidence="9">O-acetyl-ADP-ribose deacetylase ARH3</fullName>
    </alternativeName>
    <alternativeName>
        <fullName evidence="10">Poly(ADP-ribose) glycohydrolase ARH3</fullName>
    </alternativeName>
    <alternativeName>
        <fullName evidence="8">[Protein ADP-ribosylarginine] hydrolase-like protein 2</fullName>
    </alternativeName>
    <alternativeName>
        <fullName evidence="7">[Protein ADP-ribosylserine] hydrolase</fullName>
    </alternativeName>
</protein>
<evidence type="ECO:0000256" key="2">
    <source>
        <dbReference type="ARBA" id="ARBA00012255"/>
    </source>
</evidence>
<comment type="catalytic activity">
    <reaction evidence="11">
        <text>alpha-NAD(+) + H2O = ADP-D-ribose + nicotinamide + H(+)</text>
        <dbReference type="Rhea" id="RHEA:68792"/>
        <dbReference type="ChEBI" id="CHEBI:15377"/>
        <dbReference type="ChEBI" id="CHEBI:15378"/>
        <dbReference type="ChEBI" id="CHEBI:17154"/>
        <dbReference type="ChEBI" id="CHEBI:57967"/>
        <dbReference type="ChEBI" id="CHEBI:77017"/>
    </reaction>
</comment>
<gene>
    <name evidence="14" type="ORF">FDP41_004879</name>
</gene>
<evidence type="ECO:0000313" key="14">
    <source>
        <dbReference type="EMBL" id="KAF0976204.1"/>
    </source>
</evidence>
<dbReference type="GO" id="GO:0046872">
    <property type="term" value="F:metal ion binding"/>
    <property type="evidence" value="ECO:0007669"/>
    <property type="project" value="UniProtKB-KW"/>
</dbReference>
<feature type="binding site" evidence="12">
    <location>
        <position position="74"/>
    </location>
    <ligand>
        <name>Mg(2+)</name>
        <dbReference type="ChEBI" id="CHEBI:18420"/>
        <label>1</label>
    </ligand>
</feature>
<evidence type="ECO:0000256" key="11">
    <source>
        <dbReference type="ARBA" id="ARBA00049015"/>
    </source>
</evidence>
<dbReference type="Pfam" id="PF03747">
    <property type="entry name" value="ADP_ribosyl_GH"/>
    <property type="match status" value="1"/>
</dbReference>
<evidence type="ECO:0000256" key="8">
    <source>
        <dbReference type="ARBA" id="ARBA00042850"/>
    </source>
</evidence>
<dbReference type="InterPro" id="IPR036705">
    <property type="entry name" value="Ribosyl_crysJ1_sf"/>
</dbReference>
<keyword evidence="13" id="KW-0732">Signal</keyword>
<evidence type="ECO:0000256" key="3">
    <source>
        <dbReference type="ARBA" id="ARBA00022801"/>
    </source>
</evidence>
<keyword evidence="15" id="KW-1185">Reference proteome</keyword>
<keyword evidence="12" id="KW-0479">Metal-binding</keyword>
<dbReference type="InterPro" id="IPR005502">
    <property type="entry name" value="Ribosyl_crysJ1"/>
</dbReference>
<dbReference type="PANTHER" id="PTHR16222">
    <property type="entry name" value="ADP-RIBOSYLGLYCOHYDROLASE"/>
    <property type="match status" value="1"/>
</dbReference>
<comment type="cofactor">
    <cofactor evidence="12">
        <name>Mg(2+)</name>
        <dbReference type="ChEBI" id="CHEBI:18420"/>
    </cofactor>
    <text evidence="12">Binds 2 magnesium ions per subunit.</text>
</comment>